<dbReference type="EMBL" id="LAZR01000100">
    <property type="protein sequence ID" value="KKN91778.1"/>
    <property type="molecule type" value="Genomic_DNA"/>
</dbReference>
<dbReference type="NCBIfam" id="TIGR02532">
    <property type="entry name" value="IV_pilin_GFxxxE"/>
    <property type="match status" value="1"/>
</dbReference>
<gene>
    <name evidence="8" type="ORF">LCGC14_0214510</name>
</gene>
<reference evidence="8" key="1">
    <citation type="journal article" date="2015" name="Nature">
        <title>Complex archaea that bridge the gap between prokaryotes and eukaryotes.</title>
        <authorList>
            <person name="Spang A."/>
            <person name="Saw J.H."/>
            <person name="Jorgensen S.L."/>
            <person name="Zaremba-Niedzwiedzka K."/>
            <person name="Martijn J."/>
            <person name="Lind A.E."/>
            <person name="van Eijk R."/>
            <person name="Schleper C."/>
            <person name="Guy L."/>
            <person name="Ettema T.J."/>
        </authorList>
    </citation>
    <scope>NUCLEOTIDE SEQUENCE</scope>
</reference>
<dbReference type="InterPro" id="IPR012902">
    <property type="entry name" value="N_methyl_site"/>
</dbReference>
<evidence type="ECO:0000256" key="1">
    <source>
        <dbReference type="ARBA" id="ARBA00004167"/>
    </source>
</evidence>
<sequence>MHSILIRKYRGFTLIEILVVIAIIGILAGIVLVAMGGARNKAKDSRIIAEMGQLRNAADLFYNNNHDSYTSPPGSTNFDCTVTNPNIDALCADMAVQGGIKPSDEATPEYGVDIIVTDQAYCAEVKLNSGKYWCIDSQGRSARYDANTTPTEPACDDTPGSEVYTCE</sequence>
<protein>
    <recommendedName>
        <fullName evidence="9">Type II secretion system protein GspG C-terminal domain-containing protein</fullName>
    </recommendedName>
</protein>
<feature type="region of interest" description="Disordered" evidence="6">
    <location>
        <begin position="145"/>
        <end position="167"/>
    </location>
</feature>
<dbReference type="Pfam" id="PF07963">
    <property type="entry name" value="N_methyl"/>
    <property type="match status" value="1"/>
</dbReference>
<dbReference type="AlphaFoldDB" id="A0A0F9XIM9"/>
<dbReference type="InterPro" id="IPR045584">
    <property type="entry name" value="Pilin-like"/>
</dbReference>
<evidence type="ECO:0008006" key="9">
    <source>
        <dbReference type="Google" id="ProtNLM"/>
    </source>
</evidence>
<dbReference type="PANTHER" id="PTHR30093:SF44">
    <property type="entry name" value="TYPE II SECRETION SYSTEM CORE PROTEIN G"/>
    <property type="match status" value="1"/>
</dbReference>
<keyword evidence="3 7" id="KW-0812">Transmembrane</keyword>
<dbReference type="InterPro" id="IPR000983">
    <property type="entry name" value="Bac_GSPG_pilin"/>
</dbReference>
<name>A0A0F9XIM9_9ZZZZ</name>
<dbReference type="Gene3D" id="3.30.700.10">
    <property type="entry name" value="Glycoprotein, Type 4 Pilin"/>
    <property type="match status" value="1"/>
</dbReference>
<organism evidence="8">
    <name type="scientific">marine sediment metagenome</name>
    <dbReference type="NCBI Taxonomy" id="412755"/>
    <lineage>
        <taxon>unclassified sequences</taxon>
        <taxon>metagenomes</taxon>
        <taxon>ecological metagenomes</taxon>
    </lineage>
</organism>
<evidence type="ECO:0000256" key="4">
    <source>
        <dbReference type="ARBA" id="ARBA00022989"/>
    </source>
</evidence>
<dbReference type="GO" id="GO:0015627">
    <property type="term" value="C:type II protein secretion system complex"/>
    <property type="evidence" value="ECO:0007669"/>
    <property type="project" value="InterPro"/>
</dbReference>
<comment type="caution">
    <text evidence="8">The sequence shown here is derived from an EMBL/GenBank/DDBJ whole genome shotgun (WGS) entry which is preliminary data.</text>
</comment>
<dbReference type="PRINTS" id="PR00813">
    <property type="entry name" value="BCTERIALGSPG"/>
</dbReference>
<accession>A0A0F9XIM9</accession>
<feature type="transmembrane region" description="Helical" evidence="7">
    <location>
        <begin position="12"/>
        <end position="35"/>
    </location>
</feature>
<dbReference type="GO" id="GO:0015628">
    <property type="term" value="P:protein secretion by the type II secretion system"/>
    <property type="evidence" value="ECO:0007669"/>
    <property type="project" value="InterPro"/>
</dbReference>
<proteinExistence type="predicted"/>
<evidence type="ECO:0000313" key="8">
    <source>
        <dbReference type="EMBL" id="KKN91778.1"/>
    </source>
</evidence>
<keyword evidence="2" id="KW-0488">Methylation</keyword>
<dbReference type="PROSITE" id="PS00409">
    <property type="entry name" value="PROKAR_NTER_METHYL"/>
    <property type="match status" value="1"/>
</dbReference>
<evidence type="ECO:0000256" key="7">
    <source>
        <dbReference type="SAM" id="Phobius"/>
    </source>
</evidence>
<evidence type="ECO:0000256" key="6">
    <source>
        <dbReference type="SAM" id="MobiDB-lite"/>
    </source>
</evidence>
<evidence type="ECO:0000256" key="5">
    <source>
        <dbReference type="ARBA" id="ARBA00023136"/>
    </source>
</evidence>
<comment type="subcellular location">
    <subcellularLocation>
        <location evidence="1">Membrane</location>
        <topology evidence="1">Single-pass membrane protein</topology>
    </subcellularLocation>
</comment>
<dbReference type="SUPFAM" id="SSF54523">
    <property type="entry name" value="Pili subunits"/>
    <property type="match status" value="1"/>
</dbReference>
<keyword evidence="5 7" id="KW-0472">Membrane</keyword>
<evidence type="ECO:0000256" key="3">
    <source>
        <dbReference type="ARBA" id="ARBA00022692"/>
    </source>
</evidence>
<keyword evidence="4 7" id="KW-1133">Transmembrane helix</keyword>
<dbReference type="GO" id="GO:0016020">
    <property type="term" value="C:membrane"/>
    <property type="evidence" value="ECO:0007669"/>
    <property type="project" value="UniProtKB-SubCell"/>
</dbReference>
<evidence type="ECO:0000256" key="2">
    <source>
        <dbReference type="ARBA" id="ARBA00022481"/>
    </source>
</evidence>
<dbReference type="PANTHER" id="PTHR30093">
    <property type="entry name" value="GENERAL SECRETION PATHWAY PROTEIN G"/>
    <property type="match status" value="1"/>
</dbReference>